<evidence type="ECO:0000313" key="2">
    <source>
        <dbReference type="EMBL" id="KAF5795487.1"/>
    </source>
</evidence>
<dbReference type="AlphaFoldDB" id="A0A9K3NCK7"/>
<evidence type="ECO:0000313" key="3">
    <source>
        <dbReference type="Proteomes" id="UP000215914"/>
    </source>
</evidence>
<protein>
    <submittedName>
        <fullName evidence="2">Uncharacterized protein</fullName>
    </submittedName>
</protein>
<gene>
    <name evidence="2" type="ORF">HanXRQr2_Chr08g0340221</name>
</gene>
<organism evidence="2 3">
    <name type="scientific">Helianthus annuus</name>
    <name type="common">Common sunflower</name>
    <dbReference type="NCBI Taxonomy" id="4232"/>
    <lineage>
        <taxon>Eukaryota</taxon>
        <taxon>Viridiplantae</taxon>
        <taxon>Streptophyta</taxon>
        <taxon>Embryophyta</taxon>
        <taxon>Tracheophyta</taxon>
        <taxon>Spermatophyta</taxon>
        <taxon>Magnoliopsida</taxon>
        <taxon>eudicotyledons</taxon>
        <taxon>Gunneridae</taxon>
        <taxon>Pentapetalae</taxon>
        <taxon>asterids</taxon>
        <taxon>campanulids</taxon>
        <taxon>Asterales</taxon>
        <taxon>Asteraceae</taxon>
        <taxon>Asteroideae</taxon>
        <taxon>Heliantheae alliance</taxon>
        <taxon>Heliantheae</taxon>
        <taxon>Helianthus</taxon>
    </lineage>
</organism>
<reference evidence="2" key="1">
    <citation type="journal article" date="2017" name="Nature">
        <title>The sunflower genome provides insights into oil metabolism, flowering and Asterid evolution.</title>
        <authorList>
            <person name="Badouin H."/>
            <person name="Gouzy J."/>
            <person name="Grassa C.J."/>
            <person name="Murat F."/>
            <person name="Staton S.E."/>
            <person name="Cottret L."/>
            <person name="Lelandais-Briere C."/>
            <person name="Owens G.L."/>
            <person name="Carrere S."/>
            <person name="Mayjonade B."/>
            <person name="Legrand L."/>
            <person name="Gill N."/>
            <person name="Kane N.C."/>
            <person name="Bowers J.E."/>
            <person name="Hubner S."/>
            <person name="Bellec A."/>
            <person name="Berard A."/>
            <person name="Berges H."/>
            <person name="Blanchet N."/>
            <person name="Boniface M.C."/>
            <person name="Brunel D."/>
            <person name="Catrice O."/>
            <person name="Chaidir N."/>
            <person name="Claudel C."/>
            <person name="Donnadieu C."/>
            <person name="Faraut T."/>
            <person name="Fievet G."/>
            <person name="Helmstetter N."/>
            <person name="King M."/>
            <person name="Knapp S.J."/>
            <person name="Lai Z."/>
            <person name="Le Paslier M.C."/>
            <person name="Lippi Y."/>
            <person name="Lorenzon L."/>
            <person name="Mandel J.R."/>
            <person name="Marage G."/>
            <person name="Marchand G."/>
            <person name="Marquand E."/>
            <person name="Bret-Mestries E."/>
            <person name="Morien E."/>
            <person name="Nambeesan S."/>
            <person name="Nguyen T."/>
            <person name="Pegot-Espagnet P."/>
            <person name="Pouilly N."/>
            <person name="Raftis F."/>
            <person name="Sallet E."/>
            <person name="Schiex T."/>
            <person name="Thomas J."/>
            <person name="Vandecasteele C."/>
            <person name="Vares D."/>
            <person name="Vear F."/>
            <person name="Vautrin S."/>
            <person name="Crespi M."/>
            <person name="Mangin B."/>
            <person name="Burke J.M."/>
            <person name="Salse J."/>
            <person name="Munos S."/>
            <person name="Vincourt P."/>
            <person name="Rieseberg L.H."/>
            <person name="Langlade N.B."/>
        </authorList>
    </citation>
    <scope>NUCLEOTIDE SEQUENCE</scope>
    <source>
        <tissue evidence="2">Leaves</tissue>
    </source>
</reference>
<sequence length="106" mass="11957">MLGAGLQFGHSRNGEDRFYNPSKARSNRQFQENLRRAQSDVTETDSTTSCGAVAKALKVILVDLFCCCLLIDCSESQETVISRKRKEVEVFVDLVRVRNRPGRVSF</sequence>
<proteinExistence type="predicted"/>
<keyword evidence="3" id="KW-1185">Reference proteome</keyword>
<accession>A0A9K3NCK7</accession>
<name>A0A9K3NCK7_HELAN</name>
<dbReference type="Gramene" id="mRNA:HanXRQr2_Chr08g0340221">
    <property type="protein sequence ID" value="mRNA:HanXRQr2_Chr08g0340221"/>
    <property type="gene ID" value="HanXRQr2_Chr08g0340221"/>
</dbReference>
<feature type="region of interest" description="Disordered" evidence="1">
    <location>
        <begin position="1"/>
        <end position="47"/>
    </location>
</feature>
<reference evidence="2" key="2">
    <citation type="submission" date="2020-06" db="EMBL/GenBank/DDBJ databases">
        <title>Helianthus annuus Genome sequencing and assembly Release 2.</title>
        <authorList>
            <person name="Gouzy J."/>
            <person name="Langlade N."/>
            <person name="Munos S."/>
        </authorList>
    </citation>
    <scope>NUCLEOTIDE SEQUENCE</scope>
    <source>
        <tissue evidence="2">Leaves</tissue>
    </source>
</reference>
<evidence type="ECO:0000256" key="1">
    <source>
        <dbReference type="SAM" id="MobiDB-lite"/>
    </source>
</evidence>
<feature type="compositionally biased region" description="Polar residues" evidence="1">
    <location>
        <begin position="23"/>
        <end position="32"/>
    </location>
</feature>
<comment type="caution">
    <text evidence="2">The sequence shown here is derived from an EMBL/GenBank/DDBJ whole genome shotgun (WGS) entry which is preliminary data.</text>
</comment>
<dbReference type="EMBL" id="MNCJ02000323">
    <property type="protein sequence ID" value="KAF5795487.1"/>
    <property type="molecule type" value="Genomic_DNA"/>
</dbReference>
<dbReference type="Proteomes" id="UP000215914">
    <property type="component" value="Unassembled WGS sequence"/>
</dbReference>